<protein>
    <submittedName>
        <fullName evidence="2">Uncharacterized protein</fullName>
    </submittedName>
</protein>
<dbReference type="AlphaFoldDB" id="A0AAW1EVL1"/>
<sequence length="116" mass="12610">MCDSAFNAARRRHFGALQARLPARGEYKRAESSVSESSAALPPPPQWPELSQRCYSHRLRRLSSGDKWSPAAAHVLVYVAGSQRGAQGCLQDSRAFAGLVHVHSSSGASRCQRCSD</sequence>
<gene>
    <name evidence="2" type="ORF">VZT92_015039</name>
</gene>
<comment type="caution">
    <text evidence="2">The sequence shown here is derived from an EMBL/GenBank/DDBJ whole genome shotgun (WGS) entry which is preliminary data.</text>
</comment>
<dbReference type="Proteomes" id="UP001488805">
    <property type="component" value="Unassembled WGS sequence"/>
</dbReference>
<name>A0AAW1EVL1_ZOAVI</name>
<organism evidence="2 3">
    <name type="scientific">Zoarces viviparus</name>
    <name type="common">Viviparous eelpout</name>
    <name type="synonym">Blennius viviparus</name>
    <dbReference type="NCBI Taxonomy" id="48416"/>
    <lineage>
        <taxon>Eukaryota</taxon>
        <taxon>Metazoa</taxon>
        <taxon>Chordata</taxon>
        <taxon>Craniata</taxon>
        <taxon>Vertebrata</taxon>
        <taxon>Euteleostomi</taxon>
        <taxon>Actinopterygii</taxon>
        <taxon>Neopterygii</taxon>
        <taxon>Teleostei</taxon>
        <taxon>Neoteleostei</taxon>
        <taxon>Acanthomorphata</taxon>
        <taxon>Eupercaria</taxon>
        <taxon>Perciformes</taxon>
        <taxon>Cottioidei</taxon>
        <taxon>Zoarcales</taxon>
        <taxon>Zoarcidae</taxon>
        <taxon>Zoarcinae</taxon>
        <taxon>Zoarces</taxon>
    </lineage>
</organism>
<keyword evidence="3" id="KW-1185">Reference proteome</keyword>
<evidence type="ECO:0000313" key="2">
    <source>
        <dbReference type="EMBL" id="KAK9526332.1"/>
    </source>
</evidence>
<evidence type="ECO:0000313" key="3">
    <source>
        <dbReference type="Proteomes" id="UP001488805"/>
    </source>
</evidence>
<accession>A0AAW1EVL1</accession>
<dbReference type="EMBL" id="JBCEZU010000123">
    <property type="protein sequence ID" value="KAK9526332.1"/>
    <property type="molecule type" value="Genomic_DNA"/>
</dbReference>
<evidence type="ECO:0000256" key="1">
    <source>
        <dbReference type="SAM" id="MobiDB-lite"/>
    </source>
</evidence>
<feature type="region of interest" description="Disordered" evidence="1">
    <location>
        <begin position="24"/>
        <end position="46"/>
    </location>
</feature>
<reference evidence="2 3" key="1">
    <citation type="journal article" date="2024" name="Genome Biol. Evol.">
        <title>Chromosome-level genome assembly of the viviparous eelpout Zoarces viviparus.</title>
        <authorList>
            <person name="Fuhrmann N."/>
            <person name="Brasseur M.V."/>
            <person name="Bakowski C.E."/>
            <person name="Podsiadlowski L."/>
            <person name="Prost S."/>
            <person name="Krehenwinkel H."/>
            <person name="Mayer C."/>
        </authorList>
    </citation>
    <scope>NUCLEOTIDE SEQUENCE [LARGE SCALE GENOMIC DNA]</scope>
    <source>
        <strain evidence="2">NO-MEL_2022_Ind0_liver</strain>
    </source>
</reference>
<proteinExistence type="predicted"/>